<proteinExistence type="predicted"/>
<sequence length="402" mass="41089">MSKVNPTTPVRRNLALLALCQAVLMTGSSLLIATSALVGGLLGGGPALATVPLGLQFLAMTGTAIPASLFMQRFGRRAGFLLGMSLGLVGVALAATAILAGSYALFCVASVLLGAFNGTGQFFRFAAADVAPPERRGRAISLVLAGGIVAGFLGPNLGSWTEGLLGVPFAASYLVLGGIYVIGLGAIAALRIPPPAPAARHGGGRPLGLIARQPRFLVAVLSATIGYGAMNLIMVATPLAMQAGRLPFSDTAFVIQWHVVAMFLPSFFTGELIRRFGVLGVIVAGVVLMLACVGVNASGSTVWHYWAALIALGVGWNFLFVGGTTLLTETHAEAEKGKVQACNDFVVFGTVTVTALSAGAVLDAIGWLPLNLLVLPFLAVVFLGAVGVALGARRRPVSSGIA</sequence>
<dbReference type="PANTHER" id="PTHR23534">
    <property type="entry name" value="MFS PERMEASE"/>
    <property type="match status" value="1"/>
</dbReference>
<organism evidence="6 7">
    <name type="scientific">Sediminicurvatus halobius</name>
    <dbReference type="NCBI Taxonomy" id="2182432"/>
    <lineage>
        <taxon>Bacteria</taxon>
        <taxon>Pseudomonadati</taxon>
        <taxon>Pseudomonadota</taxon>
        <taxon>Gammaproteobacteria</taxon>
        <taxon>Chromatiales</taxon>
        <taxon>Ectothiorhodospiraceae</taxon>
        <taxon>Sediminicurvatus</taxon>
    </lineage>
</organism>
<evidence type="ECO:0000313" key="7">
    <source>
        <dbReference type="Proteomes" id="UP000245474"/>
    </source>
</evidence>
<name>A0A2U2N8A7_9GAMM</name>
<feature type="transmembrane region" description="Helical" evidence="4">
    <location>
        <begin position="303"/>
        <end position="324"/>
    </location>
</feature>
<dbReference type="GO" id="GO:0022857">
    <property type="term" value="F:transmembrane transporter activity"/>
    <property type="evidence" value="ECO:0007669"/>
    <property type="project" value="InterPro"/>
</dbReference>
<evidence type="ECO:0000256" key="4">
    <source>
        <dbReference type="SAM" id="Phobius"/>
    </source>
</evidence>
<feature type="transmembrane region" description="Helical" evidence="4">
    <location>
        <begin position="276"/>
        <end position="297"/>
    </location>
</feature>
<evidence type="ECO:0000256" key="3">
    <source>
        <dbReference type="ARBA" id="ARBA00023136"/>
    </source>
</evidence>
<feature type="transmembrane region" description="Helical" evidence="4">
    <location>
        <begin position="373"/>
        <end position="392"/>
    </location>
</feature>
<dbReference type="InterPro" id="IPR011701">
    <property type="entry name" value="MFS"/>
</dbReference>
<keyword evidence="2 4" id="KW-1133">Transmembrane helix</keyword>
<gene>
    <name evidence="6" type="ORF">DEM34_01335</name>
</gene>
<feature type="transmembrane region" description="Helical" evidence="4">
    <location>
        <begin position="139"/>
        <end position="158"/>
    </location>
</feature>
<keyword evidence="7" id="KW-1185">Reference proteome</keyword>
<evidence type="ECO:0000256" key="2">
    <source>
        <dbReference type="ARBA" id="ARBA00022989"/>
    </source>
</evidence>
<feature type="transmembrane region" description="Helical" evidence="4">
    <location>
        <begin position="78"/>
        <end position="97"/>
    </location>
</feature>
<dbReference type="InterPro" id="IPR036259">
    <property type="entry name" value="MFS_trans_sf"/>
</dbReference>
<dbReference type="RefSeq" id="WP_109675475.1">
    <property type="nucleotide sequence ID" value="NZ_CP086615.1"/>
</dbReference>
<dbReference type="SUPFAM" id="SSF103473">
    <property type="entry name" value="MFS general substrate transporter"/>
    <property type="match status" value="1"/>
</dbReference>
<keyword evidence="1 4" id="KW-0812">Transmembrane</keyword>
<accession>A0A2U2N8A7</accession>
<dbReference type="AlphaFoldDB" id="A0A2U2N8A7"/>
<comment type="caution">
    <text evidence="6">The sequence shown here is derived from an EMBL/GenBank/DDBJ whole genome shotgun (WGS) entry which is preliminary data.</text>
</comment>
<protein>
    <submittedName>
        <fullName evidence="6">MFS transporter</fullName>
    </submittedName>
</protein>
<dbReference type="Gene3D" id="1.20.1250.20">
    <property type="entry name" value="MFS general substrate transporter like domains"/>
    <property type="match status" value="1"/>
</dbReference>
<feature type="transmembrane region" description="Helical" evidence="4">
    <location>
        <begin position="252"/>
        <end position="269"/>
    </location>
</feature>
<dbReference type="Pfam" id="PF07690">
    <property type="entry name" value="MFS_1"/>
    <property type="match status" value="1"/>
</dbReference>
<dbReference type="InterPro" id="IPR020846">
    <property type="entry name" value="MFS_dom"/>
</dbReference>
<dbReference type="Proteomes" id="UP000245474">
    <property type="component" value="Unassembled WGS sequence"/>
</dbReference>
<feature type="transmembrane region" description="Helical" evidence="4">
    <location>
        <begin position="170"/>
        <end position="190"/>
    </location>
</feature>
<feature type="transmembrane region" description="Helical" evidence="4">
    <location>
        <begin position="53"/>
        <end position="71"/>
    </location>
</feature>
<feature type="transmembrane region" description="Helical" evidence="4">
    <location>
        <begin position="103"/>
        <end position="127"/>
    </location>
</feature>
<evidence type="ECO:0000313" key="6">
    <source>
        <dbReference type="EMBL" id="PWG65415.1"/>
    </source>
</evidence>
<evidence type="ECO:0000259" key="5">
    <source>
        <dbReference type="PROSITE" id="PS50850"/>
    </source>
</evidence>
<reference evidence="6 7" key="1">
    <citation type="submission" date="2018-05" db="EMBL/GenBank/DDBJ databases">
        <title>Spiribacter halobius sp. nov., a moderately halophilic bacterium isolated from marine solar saltern.</title>
        <authorList>
            <person name="Zheng W.-S."/>
            <person name="Lu D.-C."/>
            <person name="Du Z.-J."/>
        </authorList>
    </citation>
    <scope>NUCLEOTIDE SEQUENCE [LARGE SCALE GENOMIC DNA]</scope>
    <source>
        <strain evidence="6 7">E85</strain>
    </source>
</reference>
<feature type="transmembrane region" description="Helical" evidence="4">
    <location>
        <begin position="216"/>
        <end position="240"/>
    </location>
</feature>
<dbReference type="EMBL" id="QFFI01000002">
    <property type="protein sequence ID" value="PWG65415.1"/>
    <property type="molecule type" value="Genomic_DNA"/>
</dbReference>
<dbReference type="PANTHER" id="PTHR23534:SF1">
    <property type="entry name" value="MAJOR FACILITATOR SUPERFAMILY PROTEIN"/>
    <property type="match status" value="1"/>
</dbReference>
<feature type="domain" description="Major facilitator superfamily (MFS) profile" evidence="5">
    <location>
        <begin position="215"/>
        <end position="402"/>
    </location>
</feature>
<dbReference type="PROSITE" id="PS50850">
    <property type="entry name" value="MFS"/>
    <property type="match status" value="1"/>
</dbReference>
<keyword evidence="3 4" id="KW-0472">Membrane</keyword>
<dbReference type="OrthoDB" id="8558006at2"/>
<evidence type="ECO:0000256" key="1">
    <source>
        <dbReference type="ARBA" id="ARBA00022692"/>
    </source>
</evidence>
<feature type="transmembrane region" description="Helical" evidence="4">
    <location>
        <begin position="345"/>
        <end position="367"/>
    </location>
</feature>